<comment type="caution">
    <text evidence="5">The sequence shown here is derived from an EMBL/GenBank/DDBJ whole genome shotgun (WGS) entry which is preliminary data.</text>
</comment>
<gene>
    <name evidence="5" type="ORF">QFZ53_001320</name>
</gene>
<evidence type="ECO:0000313" key="5">
    <source>
        <dbReference type="EMBL" id="MDQ0647124.1"/>
    </source>
</evidence>
<dbReference type="SUPFAM" id="SSF161219">
    <property type="entry name" value="CHY zinc finger-like"/>
    <property type="match status" value="1"/>
</dbReference>
<sequence>MPQHPLSTPPPVLGPVVDGQTRCVHYRTELDIVAIRFACCGDYYPCHLCHAEVAGHDSSPWPIEARSARAVLCGVCGDELSIAEYLEVTACPSCASSFNPGCALHAHLYFEVEPSSREGALPVVTTVSAARSPTAPSSST</sequence>
<evidence type="ECO:0000313" key="6">
    <source>
        <dbReference type="Proteomes" id="UP001244427"/>
    </source>
</evidence>
<organism evidence="5 6">
    <name type="scientific">Microbacterium natoriense</name>
    <dbReference type="NCBI Taxonomy" id="284570"/>
    <lineage>
        <taxon>Bacteria</taxon>
        <taxon>Bacillati</taxon>
        <taxon>Actinomycetota</taxon>
        <taxon>Actinomycetes</taxon>
        <taxon>Micrococcales</taxon>
        <taxon>Microbacteriaceae</taxon>
        <taxon>Microbacterium</taxon>
    </lineage>
</organism>
<dbReference type="InterPro" id="IPR008913">
    <property type="entry name" value="Znf_CHY"/>
</dbReference>
<keyword evidence="1" id="KW-0479">Metal-binding</keyword>
<dbReference type="AlphaFoldDB" id="A0AAW8EW90"/>
<dbReference type="InterPro" id="IPR052604">
    <property type="entry name" value="Mito_Tim_assembly_helper"/>
</dbReference>
<evidence type="ECO:0000256" key="2">
    <source>
        <dbReference type="ARBA" id="ARBA00022771"/>
    </source>
</evidence>
<dbReference type="GO" id="GO:0008270">
    <property type="term" value="F:zinc ion binding"/>
    <property type="evidence" value="ECO:0007669"/>
    <property type="project" value="UniProtKB-KW"/>
</dbReference>
<accession>A0AAW8EW90</accession>
<keyword evidence="6" id="KW-1185">Reference proteome</keyword>
<dbReference type="PROSITE" id="PS51266">
    <property type="entry name" value="ZF_CHY"/>
    <property type="match status" value="1"/>
</dbReference>
<dbReference type="RefSeq" id="WP_307294814.1">
    <property type="nucleotide sequence ID" value="NZ_JAUSXV010000001.1"/>
</dbReference>
<dbReference type="InterPro" id="IPR037274">
    <property type="entry name" value="Znf_CHY_sf"/>
</dbReference>
<keyword evidence="2" id="KW-0863">Zinc-finger</keyword>
<keyword evidence="3" id="KW-0862">Zinc</keyword>
<reference evidence="5 6" key="1">
    <citation type="submission" date="2023-07" db="EMBL/GenBank/DDBJ databases">
        <title>Comparative genomics of wheat-associated soil bacteria to identify genetic determinants of phenazine resistance.</title>
        <authorList>
            <person name="Mouncey N."/>
        </authorList>
    </citation>
    <scope>NUCLEOTIDE SEQUENCE [LARGE SCALE GENOMIC DNA]</scope>
    <source>
        <strain evidence="5 6">W4I9-1</strain>
    </source>
</reference>
<dbReference type="EMBL" id="JAUSXV010000001">
    <property type="protein sequence ID" value="MDQ0647124.1"/>
    <property type="molecule type" value="Genomic_DNA"/>
</dbReference>
<dbReference type="PANTHER" id="PTHR28082:SF1">
    <property type="entry name" value="HELPER OF TIM PROTEIN 13"/>
    <property type="match status" value="1"/>
</dbReference>
<dbReference type="GO" id="GO:0045041">
    <property type="term" value="P:protein import into mitochondrial intermembrane space"/>
    <property type="evidence" value="ECO:0007669"/>
    <property type="project" value="TreeGrafter"/>
</dbReference>
<evidence type="ECO:0000256" key="1">
    <source>
        <dbReference type="ARBA" id="ARBA00022723"/>
    </source>
</evidence>
<feature type="domain" description="CHY-type" evidence="4">
    <location>
        <begin position="16"/>
        <end position="96"/>
    </location>
</feature>
<dbReference type="Pfam" id="PF05495">
    <property type="entry name" value="zf-CHY"/>
    <property type="match status" value="1"/>
</dbReference>
<name>A0AAW8EW90_9MICO</name>
<dbReference type="PANTHER" id="PTHR28082">
    <property type="entry name" value="ZINC FINGER PROTEIN"/>
    <property type="match status" value="1"/>
</dbReference>
<evidence type="ECO:0000259" key="4">
    <source>
        <dbReference type="PROSITE" id="PS51266"/>
    </source>
</evidence>
<protein>
    <submittedName>
        <fullName evidence="5">CHY-type Zn-finger protein</fullName>
    </submittedName>
</protein>
<proteinExistence type="predicted"/>
<dbReference type="Proteomes" id="UP001244427">
    <property type="component" value="Unassembled WGS sequence"/>
</dbReference>
<evidence type="ECO:0000256" key="3">
    <source>
        <dbReference type="ARBA" id="ARBA00022833"/>
    </source>
</evidence>